<evidence type="ECO:0000256" key="7">
    <source>
        <dbReference type="ARBA" id="ARBA00023136"/>
    </source>
</evidence>
<dbReference type="GO" id="GO:0005524">
    <property type="term" value="F:ATP binding"/>
    <property type="evidence" value="ECO:0007669"/>
    <property type="project" value="UniProtKB-KW"/>
</dbReference>
<feature type="domain" description="ABC transporter" evidence="10">
    <location>
        <begin position="2"/>
        <end position="238"/>
    </location>
</feature>
<accession>B4D165</accession>
<feature type="transmembrane region" description="Helical" evidence="9">
    <location>
        <begin position="594"/>
        <end position="613"/>
    </location>
</feature>
<dbReference type="SUPFAM" id="SSF52540">
    <property type="entry name" value="P-loop containing nucleoside triphosphate hydrolases"/>
    <property type="match status" value="1"/>
</dbReference>
<dbReference type="InParanoid" id="B4D165"/>
<dbReference type="PROSITE" id="PS50893">
    <property type="entry name" value="ABC_TRANSPORTER_2"/>
    <property type="match status" value="1"/>
</dbReference>
<evidence type="ECO:0000256" key="6">
    <source>
        <dbReference type="ARBA" id="ARBA00022989"/>
    </source>
</evidence>
<dbReference type="InterPro" id="IPR003593">
    <property type="entry name" value="AAA+_ATPase"/>
</dbReference>
<evidence type="ECO:0000313" key="11">
    <source>
        <dbReference type="EMBL" id="EDY20077.1"/>
    </source>
</evidence>
<keyword evidence="6 9" id="KW-1133">Transmembrane helix</keyword>
<keyword evidence="7 9" id="KW-0472">Membrane</keyword>
<dbReference type="Gene3D" id="3.40.50.300">
    <property type="entry name" value="P-loop containing nucleotide triphosphate hydrolases"/>
    <property type="match status" value="1"/>
</dbReference>
<comment type="subcellular location">
    <subcellularLocation>
        <location evidence="1">Membrane</location>
        <topology evidence="1">Multi-pass membrane protein</topology>
    </subcellularLocation>
</comment>
<feature type="compositionally biased region" description="Basic and acidic residues" evidence="8">
    <location>
        <begin position="307"/>
        <end position="333"/>
    </location>
</feature>
<feature type="transmembrane region" description="Helical" evidence="9">
    <location>
        <begin position="418"/>
        <end position="439"/>
    </location>
</feature>
<feature type="transmembrane region" description="Helical" evidence="9">
    <location>
        <begin position="495"/>
        <end position="516"/>
    </location>
</feature>
<evidence type="ECO:0000313" key="12">
    <source>
        <dbReference type="Proteomes" id="UP000005824"/>
    </source>
</evidence>
<dbReference type="InterPro" id="IPR017871">
    <property type="entry name" value="ABC_transporter-like_CS"/>
</dbReference>
<evidence type="ECO:0000256" key="2">
    <source>
        <dbReference type="ARBA" id="ARBA00022448"/>
    </source>
</evidence>
<feature type="transmembrane region" description="Helical" evidence="9">
    <location>
        <begin position="528"/>
        <end position="547"/>
    </location>
</feature>
<evidence type="ECO:0000256" key="8">
    <source>
        <dbReference type="SAM" id="MobiDB-lite"/>
    </source>
</evidence>
<dbReference type="EMBL" id="ABVL01000006">
    <property type="protein sequence ID" value="EDY20077.1"/>
    <property type="molecule type" value="Genomic_DNA"/>
</dbReference>
<dbReference type="AlphaFoldDB" id="B4D165"/>
<dbReference type="eggNOG" id="COG1122">
    <property type="taxonomic scope" value="Bacteria"/>
</dbReference>
<dbReference type="InterPro" id="IPR015856">
    <property type="entry name" value="ABC_transpr_CbiO/EcfA_su"/>
</dbReference>
<dbReference type="InterPro" id="IPR003439">
    <property type="entry name" value="ABC_transporter-like_ATP-bd"/>
</dbReference>
<evidence type="ECO:0000256" key="4">
    <source>
        <dbReference type="ARBA" id="ARBA00022741"/>
    </source>
</evidence>
<proteinExistence type="predicted"/>
<keyword evidence="12" id="KW-1185">Reference proteome</keyword>
<dbReference type="GO" id="GO:0016887">
    <property type="term" value="F:ATP hydrolysis activity"/>
    <property type="evidence" value="ECO:0007669"/>
    <property type="project" value="InterPro"/>
</dbReference>
<dbReference type="Pfam" id="PF00005">
    <property type="entry name" value="ABC_tran"/>
    <property type="match status" value="1"/>
</dbReference>
<sequence length="620" mass="69266">MLELKEVSLQLGNAPDDQLLLSELNIRFPKKHFAAVLGPSGCGKSTLLKVIAGLREPTLGHVAWDGRDLSEEGDMDPHEIGYVPQFSIAYDLLTVWESVDSTLSLRVSGLSRDEREARLEQILKEVGLDEIADRQVRVLSGGQKRRLALALELVSAPHLLLCDEVTSGLDPKAEDEIAHLMHEIAQGGNRIVLSVTHSLRHLALYDSVVVLYQGHLAYHGPANHLFHYFDVEKPEELFPRLAQRKPMDWHRSWQKHRVSYGLEAQENVAEEVALEEVSSVPAQDENEGEEHYARLRKKARFDDEESAAEKAEAEKEKAAADEKRELETRKKLDYPGTPSAMSQFSILLARRWKIFFRDRGQLWLQLALLFGFPLLVVVFALDGLPQIKNPNGVFSGNLYEQAAQTMAQKLDMMKTGSLVSGLIMFQVVLLALMGSNNAAREIAGERLIFEKEKFAGVRPSAYVAYKAVFLGVLVLAQSGWMAFFVNYVVQFKGDAFTQMMVLIFVNAALTAVCLALSSLMKTAEQASLVSIYLVGFQLPLSGAVLALPKALSFFTQPFIASYWGWSGFIQTMHDTRFYDAMVNVSQTKLAAADLCFWVLMTHVVLGLLIAYMGCKNSQWE</sequence>
<keyword evidence="2" id="KW-0813">Transport</keyword>
<dbReference type="CDD" id="cd03225">
    <property type="entry name" value="ABC_cobalt_CbiO_domain1"/>
    <property type="match status" value="1"/>
</dbReference>
<keyword evidence="3 9" id="KW-0812">Transmembrane</keyword>
<dbReference type="Pfam" id="PF01061">
    <property type="entry name" value="ABC2_membrane"/>
    <property type="match status" value="1"/>
</dbReference>
<reference evidence="11 12" key="1">
    <citation type="journal article" date="2011" name="J. Bacteriol.">
        <title>Genome sequence of Chthoniobacter flavus Ellin428, an aerobic heterotrophic soil bacterium.</title>
        <authorList>
            <person name="Kant R."/>
            <person name="van Passel M.W."/>
            <person name="Palva A."/>
            <person name="Lucas S."/>
            <person name="Lapidus A."/>
            <person name="Glavina Del Rio T."/>
            <person name="Dalin E."/>
            <person name="Tice H."/>
            <person name="Bruce D."/>
            <person name="Goodwin L."/>
            <person name="Pitluck S."/>
            <person name="Larimer F.W."/>
            <person name="Land M.L."/>
            <person name="Hauser L."/>
            <person name="Sangwan P."/>
            <person name="de Vos W.M."/>
            <person name="Janssen P.H."/>
            <person name="Smidt H."/>
        </authorList>
    </citation>
    <scope>NUCLEOTIDE SEQUENCE [LARGE SCALE GENOMIC DNA]</scope>
    <source>
        <strain evidence="11 12">Ellin428</strain>
    </source>
</reference>
<keyword evidence="4" id="KW-0547">Nucleotide-binding</keyword>
<dbReference type="InterPro" id="IPR027417">
    <property type="entry name" value="P-loop_NTPase"/>
</dbReference>
<evidence type="ECO:0000256" key="5">
    <source>
        <dbReference type="ARBA" id="ARBA00022840"/>
    </source>
</evidence>
<dbReference type="SMART" id="SM00382">
    <property type="entry name" value="AAA"/>
    <property type="match status" value="1"/>
</dbReference>
<evidence type="ECO:0000256" key="3">
    <source>
        <dbReference type="ARBA" id="ARBA00022692"/>
    </source>
</evidence>
<dbReference type="GO" id="GO:0140359">
    <property type="term" value="F:ABC-type transporter activity"/>
    <property type="evidence" value="ECO:0007669"/>
    <property type="project" value="InterPro"/>
</dbReference>
<dbReference type="Proteomes" id="UP000005824">
    <property type="component" value="Unassembled WGS sequence"/>
</dbReference>
<gene>
    <name evidence="11" type="ORF">CfE428DRAFT_2666</name>
</gene>
<organism evidence="11 12">
    <name type="scientific">Chthoniobacter flavus Ellin428</name>
    <dbReference type="NCBI Taxonomy" id="497964"/>
    <lineage>
        <taxon>Bacteria</taxon>
        <taxon>Pseudomonadati</taxon>
        <taxon>Verrucomicrobiota</taxon>
        <taxon>Spartobacteria</taxon>
        <taxon>Chthoniobacterales</taxon>
        <taxon>Chthoniobacteraceae</taxon>
        <taxon>Chthoniobacter</taxon>
    </lineage>
</organism>
<protein>
    <submittedName>
        <fullName evidence="11">ABC transporter-related protein</fullName>
    </submittedName>
</protein>
<evidence type="ECO:0000256" key="1">
    <source>
        <dbReference type="ARBA" id="ARBA00004141"/>
    </source>
</evidence>
<dbReference type="STRING" id="497964.CfE428DRAFT_2666"/>
<dbReference type="eggNOG" id="COG1131">
    <property type="taxonomic scope" value="Bacteria"/>
</dbReference>
<name>B4D165_9BACT</name>
<feature type="transmembrane region" description="Helical" evidence="9">
    <location>
        <begin position="362"/>
        <end position="381"/>
    </location>
</feature>
<dbReference type="InterPro" id="IPR050352">
    <property type="entry name" value="ABCG_transporters"/>
</dbReference>
<comment type="caution">
    <text evidence="11">The sequence shown here is derived from an EMBL/GenBank/DDBJ whole genome shotgun (WGS) entry which is preliminary data.</text>
</comment>
<evidence type="ECO:0000256" key="9">
    <source>
        <dbReference type="SAM" id="Phobius"/>
    </source>
</evidence>
<feature type="transmembrane region" description="Helical" evidence="9">
    <location>
        <begin position="460"/>
        <end position="483"/>
    </location>
</feature>
<dbReference type="PANTHER" id="PTHR48041:SF139">
    <property type="entry name" value="PROTEIN SCARLET"/>
    <property type="match status" value="1"/>
</dbReference>
<evidence type="ECO:0000259" key="10">
    <source>
        <dbReference type="PROSITE" id="PS50893"/>
    </source>
</evidence>
<feature type="region of interest" description="Disordered" evidence="8">
    <location>
        <begin position="299"/>
        <end position="334"/>
    </location>
</feature>
<keyword evidence="5" id="KW-0067">ATP-binding</keyword>
<dbReference type="PANTHER" id="PTHR48041">
    <property type="entry name" value="ABC TRANSPORTER G FAMILY MEMBER 28"/>
    <property type="match status" value="1"/>
</dbReference>
<dbReference type="InterPro" id="IPR013525">
    <property type="entry name" value="ABC2_TM"/>
</dbReference>
<dbReference type="GO" id="GO:0016020">
    <property type="term" value="C:membrane"/>
    <property type="evidence" value="ECO:0007669"/>
    <property type="project" value="UniProtKB-SubCell"/>
</dbReference>
<dbReference type="PROSITE" id="PS00211">
    <property type="entry name" value="ABC_TRANSPORTER_1"/>
    <property type="match status" value="1"/>
</dbReference>